<feature type="compositionally biased region" description="Basic and acidic residues" evidence="1">
    <location>
        <begin position="164"/>
        <end position="181"/>
    </location>
</feature>
<evidence type="ECO:0000313" key="2">
    <source>
        <dbReference type="EMBL" id="CAA9368855.1"/>
    </source>
</evidence>
<feature type="compositionally biased region" description="Basic residues" evidence="1">
    <location>
        <begin position="149"/>
        <end position="163"/>
    </location>
</feature>
<accession>A0A6J4MU59</accession>
<feature type="non-terminal residue" evidence="2">
    <location>
        <position position="1"/>
    </location>
</feature>
<dbReference type="AlphaFoldDB" id="A0A6J4MU59"/>
<evidence type="ECO:0000256" key="1">
    <source>
        <dbReference type="SAM" id="MobiDB-lite"/>
    </source>
</evidence>
<feature type="compositionally biased region" description="Basic residues" evidence="1">
    <location>
        <begin position="1"/>
        <end position="11"/>
    </location>
</feature>
<feature type="compositionally biased region" description="Low complexity" evidence="1">
    <location>
        <begin position="85"/>
        <end position="100"/>
    </location>
</feature>
<feature type="non-terminal residue" evidence="2">
    <location>
        <position position="231"/>
    </location>
</feature>
<reference evidence="2" key="1">
    <citation type="submission" date="2020-02" db="EMBL/GenBank/DDBJ databases">
        <authorList>
            <person name="Meier V. D."/>
        </authorList>
    </citation>
    <scope>NUCLEOTIDE SEQUENCE</scope>
    <source>
        <strain evidence="2">AVDCRST_MAG32</strain>
    </source>
</reference>
<proteinExistence type="predicted"/>
<sequence>DDPPRHRRRIGDRRGAGRPSDAAGRRPRAARPQPGPGGRAREVVPGGPSAGGRPGRARHAERTGPRRRRTAGLRRPRRRGGGARAGLPAAPARPRGAAGRQPRRARRPDPRAAPAPARRPRDGRLRELLGGPDRGAGLVGVRRLEVRSPRARRLAARGGGRARRAGDDRLPQPDRHAHAGEGPRAGGADVRRLALDQPRDRGGHHPPRPGPARGRDDPRRDRAPGRAETGL</sequence>
<feature type="compositionally biased region" description="Basic and acidic residues" evidence="1">
    <location>
        <begin position="213"/>
        <end position="225"/>
    </location>
</feature>
<feature type="compositionally biased region" description="Basic and acidic residues" evidence="1">
    <location>
        <begin position="189"/>
        <end position="203"/>
    </location>
</feature>
<organism evidence="2">
    <name type="scientific">uncultured Nocardioides sp</name>
    <dbReference type="NCBI Taxonomy" id="198441"/>
    <lineage>
        <taxon>Bacteria</taxon>
        <taxon>Bacillati</taxon>
        <taxon>Actinomycetota</taxon>
        <taxon>Actinomycetes</taxon>
        <taxon>Propionibacteriales</taxon>
        <taxon>Nocardioidaceae</taxon>
        <taxon>Nocardioides</taxon>
        <taxon>environmental samples</taxon>
    </lineage>
</organism>
<feature type="region of interest" description="Disordered" evidence="1">
    <location>
        <begin position="1"/>
        <end position="231"/>
    </location>
</feature>
<feature type="compositionally biased region" description="Basic residues" evidence="1">
    <location>
        <begin position="65"/>
        <end position="81"/>
    </location>
</feature>
<gene>
    <name evidence="2" type="ORF">AVDCRST_MAG32-366</name>
</gene>
<dbReference type="EMBL" id="CADCUM010000018">
    <property type="protein sequence ID" value="CAA9368855.1"/>
    <property type="molecule type" value="Genomic_DNA"/>
</dbReference>
<protein>
    <submittedName>
        <fullName evidence="2">Oxidoreductase</fullName>
    </submittedName>
</protein>
<name>A0A6J4MU59_9ACTN</name>